<gene>
    <name evidence="2" type="ORF">CPT_Mineola_273</name>
</gene>
<evidence type="ECO:0000313" key="3">
    <source>
        <dbReference type="Proteomes" id="UP000251198"/>
    </source>
</evidence>
<organism evidence="2 3">
    <name type="scientific">Klebsiella phage Mineola</name>
    <dbReference type="NCBI Taxonomy" id="2234047"/>
    <lineage>
        <taxon>Viruses</taxon>
        <taxon>Duplodnaviria</taxon>
        <taxon>Heunggongvirae</taxon>
        <taxon>Uroviricota</taxon>
        <taxon>Caudoviricetes</taxon>
        <taxon>Pantevenvirales</taxon>
        <taxon>Straboviridae</taxon>
        <taxon>Tevenvirinae</taxon>
        <taxon>Jiaodavirus</taxon>
        <taxon>Jiaodavirus mineola</taxon>
    </lineage>
</organism>
<keyword evidence="3" id="KW-1185">Reference proteome</keyword>
<keyword evidence="1" id="KW-0472">Membrane</keyword>
<keyword evidence="1" id="KW-1133">Transmembrane helix</keyword>
<accession>A0A2Z4QCE1</accession>
<protein>
    <submittedName>
        <fullName evidence="2">Uncharacterized protein</fullName>
    </submittedName>
</protein>
<feature type="transmembrane region" description="Helical" evidence="1">
    <location>
        <begin position="12"/>
        <end position="35"/>
    </location>
</feature>
<reference evidence="3" key="1">
    <citation type="submission" date="2018-05" db="EMBL/GenBank/DDBJ databases">
        <title>Complete Genome of Klebsiella pneumoniae Myophage Mineola.</title>
        <authorList>
            <person name="Boeckman J.X."/>
            <person name="Lessor L."/>
            <person name="Liu M."/>
            <person name="Gill J."/>
        </authorList>
    </citation>
    <scope>NUCLEOTIDE SEQUENCE [LARGE SCALE GENOMIC DNA]</scope>
</reference>
<keyword evidence="1" id="KW-0812">Transmembrane</keyword>
<proteinExistence type="predicted"/>
<evidence type="ECO:0000256" key="1">
    <source>
        <dbReference type="SAM" id="Phobius"/>
    </source>
</evidence>
<name>A0A2Z4QCE1_9CAUD</name>
<dbReference type="Proteomes" id="UP000251198">
    <property type="component" value="Segment"/>
</dbReference>
<dbReference type="EMBL" id="MH333064">
    <property type="protein sequence ID" value="AWY07168.1"/>
    <property type="molecule type" value="Genomic_DNA"/>
</dbReference>
<sequence length="46" mass="5372">MLAKLENKMKKLLTILKNIFVVFCLIVTFIGVFAWDLVNVWINAFI</sequence>
<evidence type="ECO:0000313" key="2">
    <source>
        <dbReference type="EMBL" id="AWY07168.1"/>
    </source>
</evidence>